<accession>A0A9X8D3Y7</accession>
<proteinExistence type="predicted"/>
<organism evidence="2 3">
    <name type="scientific">Acidovorax cavernicola</name>
    <dbReference type="NCBI Taxonomy" id="1675792"/>
    <lineage>
        <taxon>Bacteria</taxon>
        <taxon>Pseudomonadati</taxon>
        <taxon>Pseudomonadota</taxon>
        <taxon>Betaproteobacteria</taxon>
        <taxon>Burkholderiales</taxon>
        <taxon>Comamonadaceae</taxon>
        <taxon>Acidovorax</taxon>
    </lineage>
</organism>
<dbReference type="AlphaFoldDB" id="A0A9X8D3Y7"/>
<keyword evidence="3" id="KW-1185">Reference proteome</keyword>
<dbReference type="EMBL" id="QXMN01000019">
    <property type="protein sequence ID" value="RIX78638.1"/>
    <property type="molecule type" value="Genomic_DNA"/>
</dbReference>
<evidence type="ECO:0000256" key="1">
    <source>
        <dbReference type="SAM" id="SignalP"/>
    </source>
</evidence>
<dbReference type="OrthoDB" id="5943at2"/>
<feature type="signal peptide" evidence="1">
    <location>
        <begin position="1"/>
        <end position="24"/>
    </location>
</feature>
<sequence>MIRFFHRRTLALAVGALLSLSAQAHRSFLVPSSTVLSSTPNQWVSVDAARGNDLFFFNHNAMPLEGLAITAPDGQSVSPAKLERFRHRAVFDWQLTQPGTWRAAVVEEGLRAQWEEGGKPRRWSGAPAKFAEAVPADAAKLQVNEVQSRVETFVTMGAPTPLAQTGRGLEAHYQPHPNDLTAGQPSTLTLVLDGKPAAGVKVTIVPGGIRYRNDTQQIEQVTDSQGRIVVRWPAAGLYWLSASQRGDSTMAPARQRHISYVATLEVMPE</sequence>
<keyword evidence="1" id="KW-0732">Signal</keyword>
<dbReference type="InterPro" id="IPR019613">
    <property type="entry name" value="DUF4198"/>
</dbReference>
<name>A0A9X8D3Y7_9BURK</name>
<reference evidence="2 3" key="1">
    <citation type="submission" date="2018-09" db="EMBL/GenBank/DDBJ databases">
        <title>Acidovorax cavernicola nov. sp. isolated from Gruta de las Maravillas (Aracena, Spain).</title>
        <authorList>
            <person name="Jurado V."/>
            <person name="Gutierrez-Patricio S."/>
            <person name="Gonzalez-Pimentel J.L."/>
            <person name="Miller A.Z."/>
            <person name="Laiz L."/>
            <person name="Saiz-Jimenez C."/>
        </authorList>
    </citation>
    <scope>NUCLEOTIDE SEQUENCE [LARGE SCALE GENOMIC DNA]</scope>
    <source>
        <strain evidence="2 3">1011MAR4D40.2</strain>
    </source>
</reference>
<feature type="chain" id="PRO_5040931345" evidence="1">
    <location>
        <begin position="25"/>
        <end position="269"/>
    </location>
</feature>
<dbReference type="RefSeq" id="WP_119554823.1">
    <property type="nucleotide sequence ID" value="NZ_QXMN01000019.1"/>
</dbReference>
<gene>
    <name evidence="2" type="ORF">D3H34_16455</name>
</gene>
<comment type="caution">
    <text evidence="2">The sequence shown here is derived from an EMBL/GenBank/DDBJ whole genome shotgun (WGS) entry which is preliminary data.</text>
</comment>
<evidence type="ECO:0000313" key="2">
    <source>
        <dbReference type="EMBL" id="RIX78638.1"/>
    </source>
</evidence>
<dbReference type="Proteomes" id="UP000265619">
    <property type="component" value="Unassembled WGS sequence"/>
</dbReference>
<protein>
    <submittedName>
        <fullName evidence="2">DUF4198 domain-containing protein</fullName>
    </submittedName>
</protein>
<evidence type="ECO:0000313" key="3">
    <source>
        <dbReference type="Proteomes" id="UP000265619"/>
    </source>
</evidence>
<dbReference type="Pfam" id="PF10670">
    <property type="entry name" value="DUF4198"/>
    <property type="match status" value="1"/>
</dbReference>